<dbReference type="OrthoDB" id="61900at2759"/>
<feature type="compositionally biased region" description="Low complexity" evidence="5">
    <location>
        <begin position="8"/>
        <end position="25"/>
    </location>
</feature>
<dbReference type="STRING" id="554065.E1Z2F6"/>
<dbReference type="OMA" id="WGRVGQH"/>
<feature type="region of interest" description="Disordered" evidence="5">
    <location>
        <begin position="1"/>
        <end position="75"/>
    </location>
</feature>
<dbReference type="InterPro" id="IPR036227">
    <property type="entry name" value="Ribosomal_uL15/eL18_sf"/>
</dbReference>
<dbReference type="InterPro" id="IPR030878">
    <property type="entry name" value="Ribosomal_uL15"/>
</dbReference>
<organism evidence="8">
    <name type="scientific">Chlorella variabilis</name>
    <name type="common">Green alga</name>
    <dbReference type="NCBI Taxonomy" id="554065"/>
    <lineage>
        <taxon>Eukaryota</taxon>
        <taxon>Viridiplantae</taxon>
        <taxon>Chlorophyta</taxon>
        <taxon>core chlorophytes</taxon>
        <taxon>Trebouxiophyceae</taxon>
        <taxon>Chlorellales</taxon>
        <taxon>Chlorellaceae</taxon>
        <taxon>Chlorella clade</taxon>
        <taxon>Chlorella</taxon>
    </lineage>
</organism>
<dbReference type="InterPro" id="IPR021131">
    <property type="entry name" value="Ribosomal_uL15/eL18"/>
</dbReference>
<dbReference type="AlphaFoldDB" id="E1Z2F6"/>
<dbReference type="GO" id="GO:0006412">
    <property type="term" value="P:translation"/>
    <property type="evidence" value="ECO:0007669"/>
    <property type="project" value="InterPro"/>
</dbReference>
<dbReference type="RefSeq" id="XP_005851754.1">
    <property type="nucleotide sequence ID" value="XM_005851692.1"/>
</dbReference>
<dbReference type="GeneID" id="17359006"/>
<keyword evidence="3 4" id="KW-0687">Ribonucleoprotein</keyword>
<dbReference type="GO" id="GO:0003735">
    <property type="term" value="F:structural constituent of ribosome"/>
    <property type="evidence" value="ECO:0007669"/>
    <property type="project" value="InterPro"/>
</dbReference>
<dbReference type="eggNOG" id="KOG1742">
    <property type="taxonomic scope" value="Eukaryota"/>
</dbReference>
<evidence type="ECO:0000313" key="7">
    <source>
        <dbReference type="EMBL" id="EFN59652.1"/>
    </source>
</evidence>
<accession>E1Z2F6</accession>
<dbReference type="Proteomes" id="UP000008141">
    <property type="component" value="Unassembled WGS sequence"/>
</dbReference>
<evidence type="ECO:0000256" key="2">
    <source>
        <dbReference type="ARBA" id="ARBA00022980"/>
    </source>
</evidence>
<evidence type="ECO:0000256" key="1">
    <source>
        <dbReference type="ARBA" id="ARBA00007320"/>
    </source>
</evidence>
<dbReference type="FunFam" id="3.100.10.10:FF:000002">
    <property type="entry name" value="60S ribosomal protein L27a"/>
    <property type="match status" value="1"/>
</dbReference>
<dbReference type="PROSITE" id="PS00475">
    <property type="entry name" value="RIBOSOMAL_L15"/>
    <property type="match status" value="1"/>
</dbReference>
<keyword evidence="2 4" id="KW-0689">Ribosomal protein</keyword>
<dbReference type="PANTHER" id="PTHR11721">
    <property type="entry name" value="60S RIBOSOMAL PROTEIN L27A"/>
    <property type="match status" value="1"/>
</dbReference>
<dbReference type="InterPro" id="IPR001196">
    <property type="entry name" value="Ribosomal_uL15_CS"/>
</dbReference>
<dbReference type="FunCoup" id="E1Z2F6">
    <property type="interactions" value="1282"/>
</dbReference>
<reference evidence="7 8" key="1">
    <citation type="journal article" date="2010" name="Plant Cell">
        <title>The Chlorella variabilis NC64A genome reveals adaptation to photosymbiosis, coevolution with viruses, and cryptic sex.</title>
        <authorList>
            <person name="Blanc G."/>
            <person name="Duncan G."/>
            <person name="Agarkova I."/>
            <person name="Borodovsky M."/>
            <person name="Gurnon J."/>
            <person name="Kuo A."/>
            <person name="Lindquist E."/>
            <person name="Lucas S."/>
            <person name="Pangilinan J."/>
            <person name="Polle J."/>
            <person name="Salamov A."/>
            <person name="Terry A."/>
            <person name="Yamada T."/>
            <person name="Dunigan D.D."/>
            <person name="Grigoriev I.V."/>
            <person name="Claverie J.M."/>
            <person name="Van Etten J.L."/>
        </authorList>
    </citation>
    <scope>NUCLEOTIDE SEQUENCE [LARGE SCALE GENOMIC DNA]</scope>
    <source>
        <strain evidence="7 8">NC64A</strain>
    </source>
</reference>
<evidence type="ECO:0000256" key="3">
    <source>
        <dbReference type="ARBA" id="ARBA00023274"/>
    </source>
</evidence>
<dbReference type="Pfam" id="PF00828">
    <property type="entry name" value="Ribosomal_L27A"/>
    <property type="match status" value="1"/>
</dbReference>
<evidence type="ECO:0000256" key="4">
    <source>
        <dbReference type="RuleBase" id="RU003888"/>
    </source>
</evidence>
<dbReference type="SUPFAM" id="SSF52080">
    <property type="entry name" value="Ribosomal proteins L15p and L18e"/>
    <property type="match status" value="1"/>
</dbReference>
<sequence>MLGEPCTGQKAQAAGRQSGASAMQAVQAGGSFGAHREQQQRLKAHRKKRGHVSAGHGRIGKHRKHPGGRGNAGGQHHHRIMFDKYHPGYFGKVGMRYFNYKKNKYHCPIINLDKVWTLVGEEARVAAAKDTATAPVIDITKHGYFKLLGKGQLPQQPVVVRAKFVSKLAEKKIKEVGGAVQLVA</sequence>
<gene>
    <name evidence="7" type="ORF">CHLNCDRAFT_133134</name>
</gene>
<dbReference type="EMBL" id="GL433835">
    <property type="protein sequence ID" value="EFN59652.1"/>
    <property type="molecule type" value="Genomic_DNA"/>
</dbReference>
<feature type="compositionally biased region" description="Basic residues" evidence="5">
    <location>
        <begin position="42"/>
        <end position="51"/>
    </location>
</feature>
<dbReference type="GO" id="GO:0022625">
    <property type="term" value="C:cytosolic large ribosomal subunit"/>
    <property type="evidence" value="ECO:0007669"/>
    <property type="project" value="TreeGrafter"/>
</dbReference>
<feature type="compositionally biased region" description="Basic residues" evidence="5">
    <location>
        <begin position="58"/>
        <end position="67"/>
    </location>
</feature>
<keyword evidence="8" id="KW-1185">Reference proteome</keyword>
<dbReference type="HAMAP" id="MF_01341">
    <property type="entry name" value="Ribosomal_uL15"/>
    <property type="match status" value="1"/>
</dbReference>
<evidence type="ECO:0000256" key="5">
    <source>
        <dbReference type="SAM" id="MobiDB-lite"/>
    </source>
</evidence>
<dbReference type="KEGG" id="cvr:CHLNCDRAFT_133134"/>
<feature type="domain" description="Large ribosomal subunit protein uL15/eL18" evidence="6">
    <location>
        <begin position="109"/>
        <end position="180"/>
    </location>
</feature>
<dbReference type="InParanoid" id="E1Z2F6"/>
<protein>
    <recommendedName>
        <fullName evidence="6">Large ribosomal subunit protein uL15/eL18 domain-containing protein</fullName>
    </recommendedName>
</protein>
<dbReference type="Gene3D" id="3.100.10.10">
    <property type="match status" value="1"/>
</dbReference>
<name>E1Z2F6_CHLVA</name>
<comment type="similarity">
    <text evidence="1 4">Belongs to the universal ribosomal protein uL15 family.</text>
</comment>
<evidence type="ECO:0000259" key="6">
    <source>
        <dbReference type="Pfam" id="PF00828"/>
    </source>
</evidence>
<dbReference type="PANTHER" id="PTHR11721:SF3">
    <property type="entry name" value="LARGE RIBOSOMAL SUBUNIT PROTEIN UL15"/>
    <property type="match status" value="1"/>
</dbReference>
<proteinExistence type="inferred from homology"/>
<evidence type="ECO:0000313" key="8">
    <source>
        <dbReference type="Proteomes" id="UP000008141"/>
    </source>
</evidence>